<dbReference type="InterPro" id="IPR041374">
    <property type="entry name" value="BaeRF_family12"/>
</dbReference>
<dbReference type="Pfam" id="PF18856">
    <property type="entry name" value="baeRF_family12"/>
    <property type="match status" value="1"/>
</dbReference>
<dbReference type="RefSeq" id="WP_057795025.1">
    <property type="nucleotide sequence ID" value="NZ_LAXJ01000019.1"/>
</dbReference>
<name>A0A0T5NR49_9RHOB</name>
<dbReference type="EMBL" id="LAXJ01000019">
    <property type="protein sequence ID" value="KRS11411.1"/>
    <property type="molecule type" value="Genomic_DNA"/>
</dbReference>
<dbReference type="STRING" id="1641875.XM53_15765"/>
<reference evidence="2 3" key="1">
    <citation type="submission" date="2015-04" db="EMBL/GenBank/DDBJ databases">
        <title>The draft genome sequence of Roseovarius sp.R12b.</title>
        <authorList>
            <person name="Li G."/>
            <person name="Lai Q."/>
            <person name="Shao Z."/>
            <person name="Yan P."/>
        </authorList>
    </citation>
    <scope>NUCLEOTIDE SEQUENCE [LARGE SCALE GENOMIC DNA]</scope>
    <source>
        <strain evidence="2 3">R12B</strain>
    </source>
</reference>
<feature type="compositionally biased region" description="Acidic residues" evidence="1">
    <location>
        <begin position="35"/>
        <end position="44"/>
    </location>
</feature>
<accession>A0A0T5NR49</accession>
<sequence>MTELKHGTWVVVTDSEKALFLRNLTDHQDPNFEVMDTEEQDNPSDIEQSANRPGRMQDTGVQQMSALDDTDWHELQKERFAADLSDILYDAAHKGEYDRLILVAAPKVLGHLRDDMHKEVTSKVVSEIPKNLAGHPVDEIEKLVKKELEAS</sequence>
<comment type="caution">
    <text evidence="2">The sequence shown here is derived from an EMBL/GenBank/DDBJ whole genome shotgun (WGS) entry which is preliminary data.</text>
</comment>
<feature type="region of interest" description="Disordered" evidence="1">
    <location>
        <begin position="35"/>
        <end position="60"/>
    </location>
</feature>
<dbReference type="AlphaFoldDB" id="A0A0T5NR49"/>
<organism evidence="2 3">
    <name type="scientific">Roseovarius atlanticus</name>
    <dbReference type="NCBI Taxonomy" id="1641875"/>
    <lineage>
        <taxon>Bacteria</taxon>
        <taxon>Pseudomonadati</taxon>
        <taxon>Pseudomonadota</taxon>
        <taxon>Alphaproteobacteria</taxon>
        <taxon>Rhodobacterales</taxon>
        <taxon>Roseobacteraceae</taxon>
        <taxon>Roseovarius</taxon>
    </lineage>
</organism>
<proteinExistence type="predicted"/>
<evidence type="ECO:0000256" key="1">
    <source>
        <dbReference type="SAM" id="MobiDB-lite"/>
    </source>
</evidence>
<evidence type="ECO:0000313" key="3">
    <source>
        <dbReference type="Proteomes" id="UP000051295"/>
    </source>
</evidence>
<gene>
    <name evidence="2" type="ORF">XM53_15765</name>
</gene>
<keyword evidence="3" id="KW-1185">Reference proteome</keyword>
<dbReference type="OrthoDB" id="9812459at2"/>
<dbReference type="PATRIC" id="fig|1641875.4.peg.964"/>
<protein>
    <submittedName>
        <fullName evidence="2">Host attachment protein</fullName>
    </submittedName>
</protein>
<dbReference type="Proteomes" id="UP000051295">
    <property type="component" value="Unassembled WGS sequence"/>
</dbReference>
<evidence type="ECO:0000313" key="2">
    <source>
        <dbReference type="EMBL" id="KRS11411.1"/>
    </source>
</evidence>